<evidence type="ECO:0000259" key="1">
    <source>
        <dbReference type="Pfam" id="PF06054"/>
    </source>
</evidence>
<dbReference type="Pfam" id="PF06054">
    <property type="entry name" value="CoiA_nuc"/>
    <property type="match status" value="1"/>
</dbReference>
<keyword evidence="4" id="KW-1185">Reference proteome</keyword>
<dbReference type="InterPro" id="IPR057253">
    <property type="entry name" value="CoiA-like_N"/>
</dbReference>
<evidence type="ECO:0000313" key="4">
    <source>
        <dbReference type="Proteomes" id="UP000501830"/>
    </source>
</evidence>
<dbReference type="InterPro" id="IPR010330">
    <property type="entry name" value="CoiA_nuc"/>
</dbReference>
<dbReference type="KEGG" id="jpo:G7058_02965"/>
<organism evidence="3 4">
    <name type="scientific">Jeotgalibaca porci</name>
    <dbReference type="NCBI Taxonomy" id="1868793"/>
    <lineage>
        <taxon>Bacteria</taxon>
        <taxon>Bacillati</taxon>
        <taxon>Bacillota</taxon>
        <taxon>Bacilli</taxon>
        <taxon>Lactobacillales</taxon>
        <taxon>Carnobacteriaceae</taxon>
        <taxon>Jeotgalibaca</taxon>
    </lineage>
</organism>
<name>A0A6G7WFT1_9LACT</name>
<evidence type="ECO:0000313" key="3">
    <source>
        <dbReference type="EMBL" id="QIK51110.1"/>
    </source>
</evidence>
<dbReference type="EMBL" id="CP049889">
    <property type="protein sequence ID" value="QIK51110.1"/>
    <property type="molecule type" value="Genomic_DNA"/>
</dbReference>
<dbReference type="InterPro" id="IPR021176">
    <property type="entry name" value="Competence-induced_CoiA"/>
</dbReference>
<dbReference type="RefSeq" id="WP_166062156.1">
    <property type="nucleotide sequence ID" value="NZ_CP049889.1"/>
</dbReference>
<evidence type="ECO:0008006" key="5">
    <source>
        <dbReference type="Google" id="ProtNLM"/>
    </source>
</evidence>
<feature type="domain" description="Competence protein CoiA nuclease-like" evidence="1">
    <location>
        <begin position="59"/>
        <end position="196"/>
    </location>
</feature>
<feature type="domain" description="Competence protein CoiA-like N-terminal" evidence="2">
    <location>
        <begin position="24"/>
        <end position="53"/>
    </location>
</feature>
<reference evidence="3 4" key="1">
    <citation type="journal article" date="2017" name="Int. J. Syst. Evol. Microbiol.">
        <title>Jeotgalibaca porci sp. nov. and Jeotgalibaca arthritidis sp. nov., isolated from pigs, and emended description of the genus Jeotgalibaca.</title>
        <authorList>
            <person name="Zamora L."/>
            <person name="Perez-Sancho M."/>
            <person name="Dominguez L."/>
            <person name="Fernandez-Garayzabal J.F."/>
            <person name="Vela A.I."/>
        </authorList>
    </citation>
    <scope>NUCLEOTIDE SEQUENCE [LARGE SCALE GENOMIC DNA]</scope>
    <source>
        <strain evidence="3 4">CCUG 69148</strain>
    </source>
</reference>
<dbReference type="GeneID" id="94552225"/>
<dbReference type="AlphaFoldDB" id="A0A6G7WFT1"/>
<proteinExistence type="predicted"/>
<gene>
    <name evidence="3" type="ORF">G7058_02965</name>
</gene>
<accession>A0A6G7WFT1</accession>
<dbReference type="Proteomes" id="UP000501830">
    <property type="component" value="Chromosome"/>
</dbReference>
<sequence length="340" mass="40121">MFFALTQMNERISASDYTRTIPVSCPGCNKPVFLKKGPKIMAHFAHYAGAECHQFSEGETPQHLLGKQRLFEWLTKLNIPVEMEAWLPELKQRPDLLVTYQNRRIALEYQCSSIPFARLKERTDGYMSKGYEVYWICGMDYVPTTYTERIAAFRQKNNTLICLDSNQNTLHMYHDLHFDTRNRLQKKQFSIILSDLDFPSFETLFNKPQPNYPRKKAAMTYQNHLLLLKRKDAVHRDFLLDIYLGGHTVHSLPNYIFTTPSKTLEFCQPSYIWRYQLLAKFRKSITVQDLKAFSQAIPQYDALYLHEPLEPLLEFIAELERAKVLKRLGEKRWQVQTKEY</sequence>
<evidence type="ECO:0000259" key="2">
    <source>
        <dbReference type="Pfam" id="PF25164"/>
    </source>
</evidence>
<dbReference type="PIRSF" id="PIRSF007487">
    <property type="entry name" value="Competence-induced_CoiA_bac"/>
    <property type="match status" value="1"/>
</dbReference>
<protein>
    <recommendedName>
        <fullName evidence="5">Competence protein CoiA</fullName>
    </recommendedName>
</protein>
<dbReference type="Pfam" id="PF25164">
    <property type="entry name" value="CoiA_N"/>
    <property type="match status" value="1"/>
</dbReference>